<comment type="subcellular location">
    <subcellularLocation>
        <location evidence="1">Cell membrane</location>
        <topology evidence="1">Multi-pass membrane protein</topology>
    </subcellularLocation>
</comment>
<dbReference type="Pfam" id="PF04093">
    <property type="entry name" value="MreD"/>
    <property type="match status" value="1"/>
</dbReference>
<keyword evidence="5 7" id="KW-1133">Transmembrane helix</keyword>
<feature type="transmembrane region" description="Helical" evidence="7">
    <location>
        <begin position="56"/>
        <end position="88"/>
    </location>
</feature>
<name>A0A3B0T4Z3_9ZZZZ</name>
<dbReference type="InterPro" id="IPR007227">
    <property type="entry name" value="Cell_shape_determining_MreD"/>
</dbReference>
<keyword evidence="3 7" id="KW-0812">Transmembrane</keyword>
<evidence type="ECO:0000256" key="5">
    <source>
        <dbReference type="ARBA" id="ARBA00022989"/>
    </source>
</evidence>
<dbReference type="AlphaFoldDB" id="A0A3B0T4Z3"/>
<evidence type="ECO:0000313" key="8">
    <source>
        <dbReference type="EMBL" id="VAW07399.1"/>
    </source>
</evidence>
<evidence type="ECO:0000256" key="6">
    <source>
        <dbReference type="ARBA" id="ARBA00023136"/>
    </source>
</evidence>
<dbReference type="EMBL" id="UOEI01000525">
    <property type="protein sequence ID" value="VAW07399.1"/>
    <property type="molecule type" value="Genomic_DNA"/>
</dbReference>
<feature type="transmembrane region" description="Helical" evidence="7">
    <location>
        <begin position="6"/>
        <end position="25"/>
    </location>
</feature>
<feature type="transmembrane region" description="Helical" evidence="7">
    <location>
        <begin position="100"/>
        <end position="124"/>
    </location>
</feature>
<feature type="transmembrane region" description="Helical" evidence="7">
    <location>
        <begin position="144"/>
        <end position="160"/>
    </location>
</feature>
<evidence type="ECO:0008006" key="9">
    <source>
        <dbReference type="Google" id="ProtNLM"/>
    </source>
</evidence>
<reference evidence="8" key="1">
    <citation type="submission" date="2018-06" db="EMBL/GenBank/DDBJ databases">
        <authorList>
            <person name="Zhirakovskaya E."/>
        </authorList>
    </citation>
    <scope>NUCLEOTIDE SEQUENCE</scope>
</reference>
<keyword evidence="4" id="KW-0133">Cell shape</keyword>
<organism evidence="8">
    <name type="scientific">hydrothermal vent metagenome</name>
    <dbReference type="NCBI Taxonomy" id="652676"/>
    <lineage>
        <taxon>unclassified sequences</taxon>
        <taxon>metagenomes</taxon>
        <taxon>ecological metagenomes</taxon>
    </lineage>
</organism>
<dbReference type="GO" id="GO:0008360">
    <property type="term" value="P:regulation of cell shape"/>
    <property type="evidence" value="ECO:0007669"/>
    <property type="project" value="UniProtKB-KW"/>
</dbReference>
<gene>
    <name evidence="8" type="ORF">MNBD_ACTINO01-1572</name>
</gene>
<evidence type="ECO:0000256" key="2">
    <source>
        <dbReference type="ARBA" id="ARBA00022475"/>
    </source>
</evidence>
<accession>A0A3B0T4Z3</accession>
<evidence type="ECO:0000256" key="4">
    <source>
        <dbReference type="ARBA" id="ARBA00022960"/>
    </source>
</evidence>
<keyword evidence="2" id="KW-1003">Cell membrane</keyword>
<dbReference type="GO" id="GO:0005886">
    <property type="term" value="C:plasma membrane"/>
    <property type="evidence" value="ECO:0007669"/>
    <property type="project" value="UniProtKB-SubCell"/>
</dbReference>
<evidence type="ECO:0000256" key="1">
    <source>
        <dbReference type="ARBA" id="ARBA00004651"/>
    </source>
</evidence>
<dbReference type="NCBIfam" id="TIGR03426">
    <property type="entry name" value="shape_MreD"/>
    <property type="match status" value="1"/>
</dbReference>
<keyword evidence="6 7" id="KW-0472">Membrane</keyword>
<evidence type="ECO:0000256" key="7">
    <source>
        <dbReference type="SAM" id="Phobius"/>
    </source>
</evidence>
<feature type="transmembrane region" description="Helical" evidence="7">
    <location>
        <begin position="32"/>
        <end position="50"/>
    </location>
</feature>
<sequence length="169" mass="18222">MSRSRVALALLFVVVAIVIQTTVFGAGRIQPLGVAPALVVLVVILLAPYVEPEYHLLLGFTAGILMDLIGSGTLGLWAMALTAVAYAATRLRDRFTRGPFVVGAVVFTLTILSQIIYIVIGTLFGQNTIAEPQILSKILLPGTWNLLLMYPMVIGLKLAFKPMERGWAA</sequence>
<proteinExistence type="predicted"/>
<protein>
    <recommendedName>
        <fullName evidence="9">Rod shape-determining protein MreD</fullName>
    </recommendedName>
</protein>
<evidence type="ECO:0000256" key="3">
    <source>
        <dbReference type="ARBA" id="ARBA00022692"/>
    </source>
</evidence>